<keyword evidence="5 8" id="KW-0812">Transmembrane</keyword>
<keyword evidence="3" id="KW-0813">Transport</keyword>
<feature type="transmembrane region" description="Helical" evidence="8">
    <location>
        <begin position="102"/>
        <end position="119"/>
    </location>
</feature>
<evidence type="ECO:0000313" key="10">
    <source>
        <dbReference type="Proteomes" id="UP000661507"/>
    </source>
</evidence>
<keyword evidence="4 8" id="KW-1003">Cell membrane</keyword>
<reference evidence="9" key="1">
    <citation type="journal article" date="2014" name="Int. J. Syst. Evol. Microbiol.">
        <title>Complete genome sequence of Corynebacterium casei LMG S-19264T (=DSM 44701T), isolated from a smear-ripened cheese.</title>
        <authorList>
            <consortium name="US DOE Joint Genome Institute (JGI-PGF)"/>
            <person name="Walter F."/>
            <person name="Albersmeier A."/>
            <person name="Kalinowski J."/>
            <person name="Ruckert C."/>
        </authorList>
    </citation>
    <scope>NUCLEOTIDE SEQUENCE</scope>
    <source>
        <strain evidence="9">CGMCC 1.3617</strain>
    </source>
</reference>
<dbReference type="PANTHER" id="PTHR30269:SF37">
    <property type="entry name" value="MEMBRANE TRANSPORTER PROTEIN"/>
    <property type="match status" value="1"/>
</dbReference>
<dbReference type="Pfam" id="PF01925">
    <property type="entry name" value="TauE"/>
    <property type="match status" value="1"/>
</dbReference>
<dbReference type="EMBL" id="BMKW01000004">
    <property type="protein sequence ID" value="GGJ13185.1"/>
    <property type="molecule type" value="Genomic_DNA"/>
</dbReference>
<keyword evidence="7 8" id="KW-0472">Membrane</keyword>
<dbReference type="RefSeq" id="WP_188966948.1">
    <property type="nucleotide sequence ID" value="NZ_BMKW01000004.1"/>
</dbReference>
<feature type="transmembrane region" description="Helical" evidence="8">
    <location>
        <begin position="34"/>
        <end position="57"/>
    </location>
</feature>
<gene>
    <name evidence="9" type="ORF">GCM10011320_20570</name>
</gene>
<evidence type="ECO:0000256" key="6">
    <source>
        <dbReference type="ARBA" id="ARBA00022989"/>
    </source>
</evidence>
<evidence type="ECO:0000256" key="5">
    <source>
        <dbReference type="ARBA" id="ARBA00022692"/>
    </source>
</evidence>
<proteinExistence type="inferred from homology"/>
<keyword evidence="6 8" id="KW-1133">Transmembrane helix</keyword>
<dbReference type="InterPro" id="IPR052017">
    <property type="entry name" value="TSUP"/>
</dbReference>
<sequence>MPFIIDPWFYILAIPAVLITGISKGGFAGGAGNLLVPLMALSVPAPIAAGIALPLLCAMDVSGLKAWWGRWDKREMRVLVPGALVGILVGGLAFTLFSDRAIKAMVGLTTLAFLARTLWLRRHREPPAPVPHDPVKAVICAAASGFTSTIAHAGSPPLAIYMYPRQLNRQVMAATSVVFFGIVNYVKLIPYFLLGNLSATNLATSLVLLPLAPVGVYLGIWLQKRVPDALFYQLLYGLLLVTGLKLSWDGIFA</sequence>
<evidence type="ECO:0000256" key="7">
    <source>
        <dbReference type="ARBA" id="ARBA00023136"/>
    </source>
</evidence>
<feature type="transmembrane region" description="Helical" evidence="8">
    <location>
        <begin position="7"/>
        <end position="28"/>
    </location>
</feature>
<keyword evidence="10" id="KW-1185">Reference proteome</keyword>
<dbReference type="PANTHER" id="PTHR30269">
    <property type="entry name" value="TRANSMEMBRANE PROTEIN YFCA"/>
    <property type="match status" value="1"/>
</dbReference>
<evidence type="ECO:0000256" key="4">
    <source>
        <dbReference type="ARBA" id="ARBA00022475"/>
    </source>
</evidence>
<comment type="caution">
    <text evidence="9">The sequence shown here is derived from an EMBL/GenBank/DDBJ whole genome shotgun (WGS) entry which is preliminary data.</text>
</comment>
<evidence type="ECO:0000313" key="9">
    <source>
        <dbReference type="EMBL" id="GGJ13185.1"/>
    </source>
</evidence>
<dbReference type="InterPro" id="IPR002781">
    <property type="entry name" value="TM_pro_TauE-like"/>
</dbReference>
<name>A0A917KGA5_9PROT</name>
<feature type="transmembrane region" description="Helical" evidence="8">
    <location>
        <begin position="199"/>
        <end position="222"/>
    </location>
</feature>
<accession>A0A917KGA5</accession>
<evidence type="ECO:0000256" key="3">
    <source>
        <dbReference type="ARBA" id="ARBA00022448"/>
    </source>
</evidence>
<evidence type="ECO:0000256" key="2">
    <source>
        <dbReference type="ARBA" id="ARBA00009142"/>
    </source>
</evidence>
<dbReference type="Proteomes" id="UP000661507">
    <property type="component" value="Unassembled WGS sequence"/>
</dbReference>
<feature type="transmembrane region" description="Helical" evidence="8">
    <location>
        <begin position="171"/>
        <end position="193"/>
    </location>
</feature>
<feature type="transmembrane region" description="Helical" evidence="8">
    <location>
        <begin position="78"/>
        <end position="96"/>
    </location>
</feature>
<protein>
    <recommendedName>
        <fullName evidence="8">Probable membrane transporter protein</fullName>
    </recommendedName>
</protein>
<dbReference type="AlphaFoldDB" id="A0A917KGA5"/>
<evidence type="ECO:0000256" key="1">
    <source>
        <dbReference type="ARBA" id="ARBA00004651"/>
    </source>
</evidence>
<comment type="similarity">
    <text evidence="2 8">Belongs to the 4-toluene sulfonate uptake permease (TSUP) (TC 2.A.102) family.</text>
</comment>
<comment type="subcellular location">
    <subcellularLocation>
        <location evidence="1 8">Cell membrane</location>
        <topology evidence="1 8">Multi-pass membrane protein</topology>
    </subcellularLocation>
</comment>
<reference evidence="9" key="2">
    <citation type="submission" date="2020-09" db="EMBL/GenBank/DDBJ databases">
        <authorList>
            <person name="Sun Q."/>
            <person name="Zhou Y."/>
        </authorList>
    </citation>
    <scope>NUCLEOTIDE SEQUENCE</scope>
    <source>
        <strain evidence="9">CGMCC 1.3617</strain>
    </source>
</reference>
<evidence type="ECO:0000256" key="8">
    <source>
        <dbReference type="RuleBase" id="RU363041"/>
    </source>
</evidence>
<dbReference type="GO" id="GO:0005886">
    <property type="term" value="C:plasma membrane"/>
    <property type="evidence" value="ECO:0007669"/>
    <property type="project" value="UniProtKB-SubCell"/>
</dbReference>
<organism evidence="9 10">
    <name type="scientific">Neoroseomonas lacus</name>
    <dbReference type="NCBI Taxonomy" id="287609"/>
    <lineage>
        <taxon>Bacteria</taxon>
        <taxon>Pseudomonadati</taxon>
        <taxon>Pseudomonadota</taxon>
        <taxon>Alphaproteobacteria</taxon>
        <taxon>Acetobacterales</taxon>
        <taxon>Acetobacteraceae</taxon>
        <taxon>Neoroseomonas</taxon>
    </lineage>
</organism>
<feature type="transmembrane region" description="Helical" evidence="8">
    <location>
        <begin position="229"/>
        <end position="248"/>
    </location>
</feature>